<dbReference type="RefSeq" id="XP_046052834.1">
    <property type="nucleotide sequence ID" value="XM_046201291.1"/>
</dbReference>
<proteinExistence type="predicted"/>
<feature type="compositionally biased region" description="Low complexity" evidence="1">
    <location>
        <begin position="75"/>
        <end position="91"/>
    </location>
</feature>
<gene>
    <name evidence="2" type="ORF">BKA55DRAFT_735194</name>
</gene>
<feature type="compositionally biased region" description="Basic and acidic residues" evidence="1">
    <location>
        <begin position="58"/>
        <end position="67"/>
    </location>
</feature>
<feature type="compositionally biased region" description="Basic and acidic residues" evidence="1">
    <location>
        <begin position="126"/>
        <end position="135"/>
    </location>
</feature>
<sequence>MGSSHSKEEKVERERSSQFKGIGRNKYYPLTPQEHAEDTWRREQYQSARNKKKLKSQRHIEGLERFKGYPLPGESPAKSPASRSGSSSPAPVLGSKVHAAESKRPFIGRYDRSPAYGWGSGWGDMVHQHPAQESKRKMRSKAHNSV</sequence>
<dbReference type="Proteomes" id="UP000720189">
    <property type="component" value="Unassembled WGS sequence"/>
</dbReference>
<feature type="compositionally biased region" description="Basic and acidic residues" evidence="1">
    <location>
        <begin position="98"/>
        <end position="112"/>
    </location>
</feature>
<dbReference type="EMBL" id="JAGMUX010000004">
    <property type="protein sequence ID" value="KAH7260957.1"/>
    <property type="molecule type" value="Genomic_DNA"/>
</dbReference>
<reference evidence="2" key="1">
    <citation type="journal article" date="2021" name="Nat. Commun.">
        <title>Genetic determinants of endophytism in the Arabidopsis root mycobiome.</title>
        <authorList>
            <person name="Mesny F."/>
            <person name="Miyauchi S."/>
            <person name="Thiergart T."/>
            <person name="Pickel B."/>
            <person name="Atanasova L."/>
            <person name="Karlsson M."/>
            <person name="Huettel B."/>
            <person name="Barry K.W."/>
            <person name="Haridas S."/>
            <person name="Chen C."/>
            <person name="Bauer D."/>
            <person name="Andreopoulos W."/>
            <person name="Pangilinan J."/>
            <person name="LaButti K."/>
            <person name="Riley R."/>
            <person name="Lipzen A."/>
            <person name="Clum A."/>
            <person name="Drula E."/>
            <person name="Henrissat B."/>
            <person name="Kohler A."/>
            <person name="Grigoriev I.V."/>
            <person name="Martin F.M."/>
            <person name="Hacquard S."/>
        </authorList>
    </citation>
    <scope>NUCLEOTIDE SEQUENCE</scope>
    <source>
        <strain evidence="2">MPI-CAGE-AT-0023</strain>
    </source>
</reference>
<protein>
    <submittedName>
        <fullName evidence="2">Uncharacterized protein</fullName>
    </submittedName>
</protein>
<name>A0A9P9HPT8_FUSRE</name>
<evidence type="ECO:0000256" key="1">
    <source>
        <dbReference type="SAM" id="MobiDB-lite"/>
    </source>
</evidence>
<accession>A0A9P9HPT8</accession>
<dbReference type="GeneID" id="70231245"/>
<dbReference type="OrthoDB" id="5080012at2759"/>
<evidence type="ECO:0000313" key="2">
    <source>
        <dbReference type="EMBL" id="KAH7260957.1"/>
    </source>
</evidence>
<feature type="compositionally biased region" description="Basic and acidic residues" evidence="1">
    <location>
        <begin position="34"/>
        <end position="44"/>
    </location>
</feature>
<evidence type="ECO:0000313" key="3">
    <source>
        <dbReference type="Proteomes" id="UP000720189"/>
    </source>
</evidence>
<feature type="compositionally biased region" description="Basic and acidic residues" evidence="1">
    <location>
        <begin position="1"/>
        <end position="17"/>
    </location>
</feature>
<organism evidence="2 3">
    <name type="scientific">Fusarium redolens</name>
    <dbReference type="NCBI Taxonomy" id="48865"/>
    <lineage>
        <taxon>Eukaryota</taxon>
        <taxon>Fungi</taxon>
        <taxon>Dikarya</taxon>
        <taxon>Ascomycota</taxon>
        <taxon>Pezizomycotina</taxon>
        <taxon>Sordariomycetes</taxon>
        <taxon>Hypocreomycetidae</taxon>
        <taxon>Hypocreales</taxon>
        <taxon>Nectriaceae</taxon>
        <taxon>Fusarium</taxon>
        <taxon>Fusarium redolens species complex</taxon>
    </lineage>
</organism>
<dbReference type="AlphaFoldDB" id="A0A9P9HPT8"/>
<comment type="caution">
    <text evidence="2">The sequence shown here is derived from an EMBL/GenBank/DDBJ whole genome shotgun (WGS) entry which is preliminary data.</text>
</comment>
<keyword evidence="3" id="KW-1185">Reference proteome</keyword>
<feature type="region of interest" description="Disordered" evidence="1">
    <location>
        <begin position="1"/>
        <end position="146"/>
    </location>
</feature>
<feature type="compositionally biased region" description="Basic residues" evidence="1">
    <location>
        <begin position="136"/>
        <end position="146"/>
    </location>
</feature>